<dbReference type="RefSeq" id="WP_210420618.1">
    <property type="nucleotide sequence ID" value="NZ_CP042997.1"/>
</dbReference>
<dbReference type="PANTHER" id="PTHR30093">
    <property type="entry name" value="GENERAL SECRETION PATHWAY PROTEIN G"/>
    <property type="match status" value="1"/>
</dbReference>
<dbReference type="PANTHER" id="PTHR30093:SF2">
    <property type="entry name" value="TYPE II SECRETION SYSTEM PROTEIN H"/>
    <property type="match status" value="1"/>
</dbReference>
<sequence>MRVESRRGFTLIELLVVIAIIAVLIALLLPAVQSAREAARRAQCINNLKQIGIGLHNYHTAHNSFPLGGTRNWSSYGYMASWGTWSAPALLLGYMEGQPLYNSINFNWVCCWSAGWNINSTVSNAIVNTYICPSDGLSPVPTQNDQWTGMTNNYHASVGASTDFYNPSGLFAEAEKCYGIQSCTDGSSNTIAFGEALIGSGDRPQVKYRSGPVLSAGSALCTGSWCGVTYVGTNYNAVLTDLQTCEQGWVDQTSSTGNGKGFRWCENLGGFTLINTVVPPSPSNYRFGWCGLRGTTPNSNASDGQYQNANSNHPGGANFLFGDGSARFLKSSISIQTYWALGTRANGEVISADSY</sequence>
<dbReference type="NCBIfam" id="TIGR02532">
    <property type="entry name" value="IV_pilin_GFxxxE"/>
    <property type="match status" value="1"/>
</dbReference>
<organism evidence="2 3">
    <name type="scientific">Aquisphaera giovannonii</name>
    <dbReference type="NCBI Taxonomy" id="406548"/>
    <lineage>
        <taxon>Bacteria</taxon>
        <taxon>Pseudomonadati</taxon>
        <taxon>Planctomycetota</taxon>
        <taxon>Planctomycetia</taxon>
        <taxon>Isosphaerales</taxon>
        <taxon>Isosphaeraceae</taxon>
        <taxon>Aquisphaera</taxon>
    </lineage>
</organism>
<reference evidence="2 3" key="1">
    <citation type="submission" date="2019-08" db="EMBL/GenBank/DDBJ databases">
        <title>Deep-cultivation of Planctomycetes and their phenomic and genomic characterization uncovers novel biology.</title>
        <authorList>
            <person name="Wiegand S."/>
            <person name="Jogler M."/>
            <person name="Boedeker C."/>
            <person name="Pinto D."/>
            <person name="Vollmers J."/>
            <person name="Rivas-Marin E."/>
            <person name="Kohn T."/>
            <person name="Peeters S.H."/>
            <person name="Heuer A."/>
            <person name="Rast P."/>
            <person name="Oberbeckmann S."/>
            <person name="Bunk B."/>
            <person name="Jeske O."/>
            <person name="Meyerdierks A."/>
            <person name="Storesund J.E."/>
            <person name="Kallscheuer N."/>
            <person name="Luecker S."/>
            <person name="Lage O.M."/>
            <person name="Pohl T."/>
            <person name="Merkel B.J."/>
            <person name="Hornburger P."/>
            <person name="Mueller R.-W."/>
            <person name="Bruemmer F."/>
            <person name="Labrenz M."/>
            <person name="Spormann A.M."/>
            <person name="Op den Camp H."/>
            <person name="Overmann J."/>
            <person name="Amann R."/>
            <person name="Jetten M.S.M."/>
            <person name="Mascher T."/>
            <person name="Medema M.H."/>
            <person name="Devos D.P."/>
            <person name="Kaster A.-K."/>
            <person name="Ovreas L."/>
            <person name="Rohde M."/>
            <person name="Galperin M.Y."/>
            <person name="Jogler C."/>
        </authorList>
    </citation>
    <scope>NUCLEOTIDE SEQUENCE [LARGE SCALE GENOMIC DNA]</scope>
    <source>
        <strain evidence="2 3">OJF2</strain>
    </source>
</reference>
<gene>
    <name evidence="2" type="ORF">OJF2_30560</name>
</gene>
<evidence type="ECO:0000259" key="1">
    <source>
        <dbReference type="Pfam" id="PF07596"/>
    </source>
</evidence>
<dbReference type="NCBIfam" id="TIGR04294">
    <property type="entry name" value="pre_pil_HX9DG"/>
    <property type="match status" value="1"/>
</dbReference>
<dbReference type="Pfam" id="PF07963">
    <property type="entry name" value="N_methyl"/>
    <property type="match status" value="1"/>
</dbReference>
<dbReference type="EMBL" id="CP042997">
    <property type="protein sequence ID" value="QEH34516.1"/>
    <property type="molecule type" value="Genomic_DNA"/>
</dbReference>
<dbReference type="Proteomes" id="UP000324233">
    <property type="component" value="Chromosome"/>
</dbReference>
<dbReference type="PROSITE" id="PS00409">
    <property type="entry name" value="PROKAR_NTER_METHYL"/>
    <property type="match status" value="1"/>
</dbReference>
<dbReference type="Gene3D" id="3.30.700.10">
    <property type="entry name" value="Glycoprotein, Type 4 Pilin"/>
    <property type="match status" value="1"/>
</dbReference>
<dbReference type="Pfam" id="PF07596">
    <property type="entry name" value="SBP_bac_10"/>
    <property type="match status" value="1"/>
</dbReference>
<evidence type="ECO:0000313" key="2">
    <source>
        <dbReference type="EMBL" id="QEH34516.1"/>
    </source>
</evidence>
<feature type="domain" description="DUF1559" evidence="1">
    <location>
        <begin position="33"/>
        <end position="333"/>
    </location>
</feature>
<keyword evidence="3" id="KW-1185">Reference proteome</keyword>
<accession>A0A5B9W1P3</accession>
<dbReference type="InterPro" id="IPR011453">
    <property type="entry name" value="DUF1559"/>
</dbReference>
<dbReference type="InterPro" id="IPR012902">
    <property type="entry name" value="N_methyl_site"/>
</dbReference>
<protein>
    <submittedName>
        <fullName evidence="2">Putative major pilin subunit</fullName>
    </submittedName>
</protein>
<dbReference type="InterPro" id="IPR045584">
    <property type="entry name" value="Pilin-like"/>
</dbReference>
<dbReference type="AlphaFoldDB" id="A0A5B9W1P3"/>
<proteinExistence type="predicted"/>
<dbReference type="SUPFAM" id="SSF54523">
    <property type="entry name" value="Pili subunits"/>
    <property type="match status" value="1"/>
</dbReference>
<dbReference type="InterPro" id="IPR027558">
    <property type="entry name" value="Pre_pil_HX9DG_C"/>
</dbReference>
<dbReference type="KEGG" id="agv:OJF2_30560"/>
<evidence type="ECO:0000313" key="3">
    <source>
        <dbReference type="Proteomes" id="UP000324233"/>
    </source>
</evidence>
<name>A0A5B9W1P3_9BACT</name>